<reference evidence="1" key="1">
    <citation type="submission" date="2020-03" db="EMBL/GenBank/DDBJ databases">
        <title>The deep terrestrial virosphere.</title>
        <authorList>
            <person name="Holmfeldt K."/>
            <person name="Nilsson E."/>
            <person name="Simone D."/>
            <person name="Lopez-Fernandez M."/>
            <person name="Wu X."/>
            <person name="de Brujin I."/>
            <person name="Lundin D."/>
            <person name="Andersson A."/>
            <person name="Bertilsson S."/>
            <person name="Dopson M."/>
        </authorList>
    </citation>
    <scope>NUCLEOTIDE SEQUENCE</scope>
    <source>
        <strain evidence="1">MM415B00478</strain>
    </source>
</reference>
<protein>
    <submittedName>
        <fullName evidence="1">Uncharacterized protein</fullName>
    </submittedName>
</protein>
<dbReference type="AlphaFoldDB" id="A0A6M3J566"/>
<accession>A0A6M3J566</accession>
<dbReference type="EMBL" id="MT141523">
    <property type="protein sequence ID" value="QJA64628.1"/>
    <property type="molecule type" value="Genomic_DNA"/>
</dbReference>
<proteinExistence type="predicted"/>
<sequence length="75" mass="8572">MSREAILAEIIALTQPRTRADCPSPNFTVNEYAEQARLKNRDLALKRLRKAQAEGLLEGEKVLVDGNECWVFWKV</sequence>
<name>A0A6M3J566_9ZZZZ</name>
<evidence type="ECO:0000313" key="1">
    <source>
        <dbReference type="EMBL" id="QJA64628.1"/>
    </source>
</evidence>
<gene>
    <name evidence="1" type="ORF">MM415B00478_0025</name>
</gene>
<organism evidence="1">
    <name type="scientific">viral metagenome</name>
    <dbReference type="NCBI Taxonomy" id="1070528"/>
    <lineage>
        <taxon>unclassified sequences</taxon>
        <taxon>metagenomes</taxon>
        <taxon>organismal metagenomes</taxon>
    </lineage>
</organism>